<comment type="caution">
    <text evidence="3">The sequence shown here is derived from an EMBL/GenBank/DDBJ whole genome shotgun (WGS) entry which is preliminary data.</text>
</comment>
<dbReference type="RefSeq" id="WP_382364829.1">
    <property type="nucleotide sequence ID" value="NZ_JBHLWV010000022.1"/>
</dbReference>
<sequence>MPSSPAPPSNESARVSGLPQVTIYIAASAPIQTGIEVERSGWAAYGRSGEHHKLLDVGADPAGGTPARMYLLALATALTRLKRPCSVTVGCSDSNIVRDINENLDNLRTGKFRKKKRNIDLWRQVLDAERSGGHTLAKALVPDASDPDATTAQQHARAARTDQTSP</sequence>
<protein>
    <recommendedName>
        <fullName evidence="2">RNase H type-1 domain-containing protein</fullName>
    </recommendedName>
</protein>
<evidence type="ECO:0000313" key="3">
    <source>
        <dbReference type="EMBL" id="MFC0315785.1"/>
    </source>
</evidence>
<proteinExistence type="predicted"/>
<feature type="domain" description="RNase H type-1" evidence="2">
    <location>
        <begin position="17"/>
        <end position="161"/>
    </location>
</feature>
<evidence type="ECO:0000256" key="1">
    <source>
        <dbReference type="SAM" id="MobiDB-lite"/>
    </source>
</evidence>
<dbReference type="Gene3D" id="3.30.420.10">
    <property type="entry name" value="Ribonuclease H-like superfamily/Ribonuclease H"/>
    <property type="match status" value="1"/>
</dbReference>
<accession>A0ABV6HA78</accession>
<dbReference type="InterPro" id="IPR002156">
    <property type="entry name" value="RNaseH_domain"/>
</dbReference>
<evidence type="ECO:0000313" key="4">
    <source>
        <dbReference type="Proteomes" id="UP001589783"/>
    </source>
</evidence>
<dbReference type="InterPro" id="IPR012337">
    <property type="entry name" value="RNaseH-like_sf"/>
</dbReference>
<gene>
    <name evidence="3" type="ORF">ACFFJD_13085</name>
</gene>
<dbReference type="PROSITE" id="PS50879">
    <property type="entry name" value="RNASE_H_1"/>
    <property type="match status" value="1"/>
</dbReference>
<dbReference type="InterPro" id="IPR036397">
    <property type="entry name" value="RNaseH_sf"/>
</dbReference>
<reference evidence="3 4" key="1">
    <citation type="submission" date="2024-09" db="EMBL/GenBank/DDBJ databases">
        <authorList>
            <person name="Sun Q."/>
            <person name="Mori K."/>
        </authorList>
    </citation>
    <scope>NUCLEOTIDE SEQUENCE [LARGE SCALE GENOMIC DNA]</scope>
    <source>
        <strain evidence="3 4">CCM 7957</strain>
    </source>
</reference>
<feature type="region of interest" description="Disordered" evidence="1">
    <location>
        <begin position="139"/>
        <end position="166"/>
    </location>
</feature>
<feature type="compositionally biased region" description="Low complexity" evidence="1">
    <location>
        <begin position="148"/>
        <end position="166"/>
    </location>
</feature>
<dbReference type="Proteomes" id="UP001589783">
    <property type="component" value="Unassembled WGS sequence"/>
</dbReference>
<name>A0ABV6HA78_9ACTN</name>
<dbReference type="SUPFAM" id="SSF53098">
    <property type="entry name" value="Ribonuclease H-like"/>
    <property type="match status" value="1"/>
</dbReference>
<organism evidence="3 4">
    <name type="scientific">Gordonia phosphorivorans</name>
    <dbReference type="NCBI Taxonomy" id="1056982"/>
    <lineage>
        <taxon>Bacteria</taxon>
        <taxon>Bacillati</taxon>
        <taxon>Actinomycetota</taxon>
        <taxon>Actinomycetes</taxon>
        <taxon>Mycobacteriales</taxon>
        <taxon>Gordoniaceae</taxon>
        <taxon>Gordonia</taxon>
    </lineage>
</organism>
<dbReference type="EMBL" id="JBHLWV010000022">
    <property type="protein sequence ID" value="MFC0315785.1"/>
    <property type="molecule type" value="Genomic_DNA"/>
</dbReference>
<evidence type="ECO:0000259" key="2">
    <source>
        <dbReference type="PROSITE" id="PS50879"/>
    </source>
</evidence>
<keyword evidence="4" id="KW-1185">Reference proteome</keyword>